<evidence type="ECO:0000313" key="2">
    <source>
        <dbReference type="Proteomes" id="UP001163203"/>
    </source>
</evidence>
<dbReference type="SUPFAM" id="SSF53474">
    <property type="entry name" value="alpha/beta-Hydrolases"/>
    <property type="match status" value="1"/>
</dbReference>
<sequence>MAFPDGRVRPIDVPANPSTDPATYRTAIATRLADTRLVLDAMDTLAAGGNPDAEGRGLPENLGRALDTRRLGMYGHGTGGAIAAEVLRDDKRVSVAVNLEGPLDYLPEQPGQEAELLPVAREGVERPLLLFGTDGFRGERYDRSWSALLAHSGNHARRIQLSDANHWVFTDFGAQVPQLQAAGLMTAQGRAELVGRIPPEISVPAVWNAVTSFFTAHLP</sequence>
<evidence type="ECO:0000313" key="1">
    <source>
        <dbReference type="EMBL" id="WAL70018.1"/>
    </source>
</evidence>
<organism evidence="1 2">
    <name type="scientific">Amycolatopsis cynarae</name>
    <dbReference type="NCBI Taxonomy" id="2995223"/>
    <lineage>
        <taxon>Bacteria</taxon>
        <taxon>Bacillati</taxon>
        <taxon>Actinomycetota</taxon>
        <taxon>Actinomycetes</taxon>
        <taxon>Pseudonocardiales</taxon>
        <taxon>Pseudonocardiaceae</taxon>
        <taxon>Amycolatopsis</taxon>
    </lineage>
</organism>
<gene>
    <name evidence="1" type="ORF">ORV05_27340</name>
</gene>
<reference evidence="1" key="1">
    <citation type="submission" date="2022-11" db="EMBL/GenBank/DDBJ databases">
        <authorList>
            <person name="Mo P."/>
        </authorList>
    </citation>
    <scope>NUCLEOTIDE SEQUENCE</scope>
    <source>
        <strain evidence="1">HUAS 11-8</strain>
    </source>
</reference>
<name>A0ABY7BFT7_9PSEU</name>
<accession>A0ABY7BFT7</accession>
<dbReference type="InterPro" id="IPR029058">
    <property type="entry name" value="AB_hydrolase_fold"/>
</dbReference>
<keyword evidence="2" id="KW-1185">Reference proteome</keyword>
<dbReference type="Gene3D" id="3.40.50.1820">
    <property type="entry name" value="alpha/beta hydrolase"/>
    <property type="match status" value="1"/>
</dbReference>
<protein>
    <recommendedName>
        <fullName evidence="3">Alpha/beta hydrolase</fullName>
    </recommendedName>
</protein>
<dbReference type="EMBL" id="CP113836">
    <property type="protein sequence ID" value="WAL70018.1"/>
    <property type="molecule type" value="Genomic_DNA"/>
</dbReference>
<dbReference type="RefSeq" id="WP_268760088.1">
    <property type="nucleotide sequence ID" value="NZ_CP113836.1"/>
</dbReference>
<proteinExistence type="predicted"/>
<evidence type="ECO:0008006" key="3">
    <source>
        <dbReference type="Google" id="ProtNLM"/>
    </source>
</evidence>
<dbReference type="Proteomes" id="UP001163203">
    <property type="component" value="Chromosome"/>
</dbReference>